<evidence type="ECO:0000313" key="1">
    <source>
        <dbReference type="EMBL" id="CDM32378.1"/>
    </source>
</evidence>
<protein>
    <submittedName>
        <fullName evidence="1">Genomic scaffold, ProqFM164S02</fullName>
    </submittedName>
</protein>
<proteinExistence type="predicted"/>
<dbReference type="AlphaFoldDB" id="W6Q6P8"/>
<accession>W6Q6P8</accession>
<sequence length="27" mass="3107">MAPRKPKTDASADNDASMIREYLRQQN</sequence>
<keyword evidence="2" id="KW-1185">Reference proteome</keyword>
<name>W6Q6P8_PENRF</name>
<reference evidence="1" key="1">
    <citation type="journal article" date="2014" name="Nat. Commun.">
        <title>Multiple recent horizontal transfers of a large genomic region in cheese making fungi.</title>
        <authorList>
            <person name="Cheeseman K."/>
            <person name="Ropars J."/>
            <person name="Renault P."/>
            <person name="Dupont J."/>
            <person name="Gouzy J."/>
            <person name="Branca A."/>
            <person name="Abraham A.L."/>
            <person name="Ceppi M."/>
            <person name="Conseiller E."/>
            <person name="Debuchy R."/>
            <person name="Malagnac F."/>
            <person name="Goarin A."/>
            <person name="Silar P."/>
            <person name="Lacoste S."/>
            <person name="Sallet E."/>
            <person name="Bensimon A."/>
            <person name="Giraud T."/>
            <person name="Brygoo Y."/>
        </authorList>
    </citation>
    <scope>NUCLEOTIDE SEQUENCE [LARGE SCALE GENOMIC DNA]</scope>
    <source>
        <strain evidence="1">FM164</strain>
    </source>
</reference>
<dbReference type="Proteomes" id="UP000030686">
    <property type="component" value="Unassembled WGS sequence"/>
</dbReference>
<dbReference type="EMBL" id="HG792016">
    <property type="protein sequence ID" value="CDM32378.1"/>
    <property type="molecule type" value="Genomic_DNA"/>
</dbReference>
<organism evidence="1 2">
    <name type="scientific">Penicillium roqueforti (strain FM164)</name>
    <dbReference type="NCBI Taxonomy" id="1365484"/>
    <lineage>
        <taxon>Eukaryota</taxon>
        <taxon>Fungi</taxon>
        <taxon>Dikarya</taxon>
        <taxon>Ascomycota</taxon>
        <taxon>Pezizomycotina</taxon>
        <taxon>Eurotiomycetes</taxon>
        <taxon>Eurotiomycetidae</taxon>
        <taxon>Eurotiales</taxon>
        <taxon>Aspergillaceae</taxon>
        <taxon>Penicillium</taxon>
    </lineage>
</organism>
<gene>
    <name evidence="1" type="ORF">PROQFM164_S02g002529</name>
</gene>
<evidence type="ECO:0000313" key="2">
    <source>
        <dbReference type="Proteomes" id="UP000030686"/>
    </source>
</evidence>